<dbReference type="Gene3D" id="3.40.190.290">
    <property type="match status" value="1"/>
</dbReference>
<dbReference type="PANTHER" id="PTHR30419:SF28">
    <property type="entry name" value="HTH-TYPE TRANSCRIPTIONAL REGULATOR BSDA"/>
    <property type="match status" value="1"/>
</dbReference>
<dbReference type="InterPro" id="IPR050950">
    <property type="entry name" value="HTH-type_LysR_regulators"/>
</dbReference>
<dbReference type="PRINTS" id="PR00039">
    <property type="entry name" value="HTHLYSR"/>
</dbReference>
<dbReference type="OrthoDB" id="9803735at2"/>
<keyword evidence="3" id="KW-0238">DNA-binding</keyword>
<dbReference type="InterPro" id="IPR036388">
    <property type="entry name" value="WH-like_DNA-bd_sf"/>
</dbReference>
<dbReference type="EMBL" id="QWVT01000015">
    <property type="protein sequence ID" value="RID85798.1"/>
    <property type="molecule type" value="Genomic_DNA"/>
</dbReference>
<dbReference type="InterPro" id="IPR005119">
    <property type="entry name" value="LysR_subst-bd"/>
</dbReference>
<gene>
    <name evidence="6" type="ORF">D1970_09705</name>
</gene>
<dbReference type="FunFam" id="1.10.10.10:FF:000001">
    <property type="entry name" value="LysR family transcriptional regulator"/>
    <property type="match status" value="1"/>
</dbReference>
<dbReference type="GO" id="GO:0005829">
    <property type="term" value="C:cytosol"/>
    <property type="evidence" value="ECO:0007669"/>
    <property type="project" value="TreeGrafter"/>
</dbReference>
<keyword evidence="4" id="KW-0804">Transcription</keyword>
<dbReference type="SUPFAM" id="SSF53850">
    <property type="entry name" value="Periplasmic binding protein-like II"/>
    <property type="match status" value="1"/>
</dbReference>
<dbReference type="CDD" id="cd05466">
    <property type="entry name" value="PBP2_LTTR_substrate"/>
    <property type="match status" value="1"/>
</dbReference>
<dbReference type="Pfam" id="PF03466">
    <property type="entry name" value="LysR_substrate"/>
    <property type="match status" value="1"/>
</dbReference>
<evidence type="ECO:0000313" key="7">
    <source>
        <dbReference type="Proteomes" id="UP000265816"/>
    </source>
</evidence>
<proteinExistence type="inferred from homology"/>
<evidence type="ECO:0000256" key="4">
    <source>
        <dbReference type="ARBA" id="ARBA00023163"/>
    </source>
</evidence>
<dbReference type="InterPro" id="IPR036390">
    <property type="entry name" value="WH_DNA-bd_sf"/>
</dbReference>
<evidence type="ECO:0000256" key="3">
    <source>
        <dbReference type="ARBA" id="ARBA00023125"/>
    </source>
</evidence>
<dbReference type="Gene3D" id="1.10.10.10">
    <property type="entry name" value="Winged helix-like DNA-binding domain superfamily/Winged helix DNA-binding domain"/>
    <property type="match status" value="1"/>
</dbReference>
<dbReference type="RefSeq" id="WP_119112651.1">
    <property type="nucleotide sequence ID" value="NZ_CBCSEO010000002.1"/>
</dbReference>
<evidence type="ECO:0000256" key="2">
    <source>
        <dbReference type="ARBA" id="ARBA00023015"/>
    </source>
</evidence>
<dbReference type="PANTHER" id="PTHR30419">
    <property type="entry name" value="HTH-TYPE TRANSCRIPTIONAL REGULATOR YBHD"/>
    <property type="match status" value="1"/>
</dbReference>
<keyword evidence="2" id="KW-0805">Transcription regulation</keyword>
<dbReference type="GO" id="GO:0003700">
    <property type="term" value="F:DNA-binding transcription factor activity"/>
    <property type="evidence" value="ECO:0007669"/>
    <property type="project" value="InterPro"/>
</dbReference>
<dbReference type="InterPro" id="IPR000847">
    <property type="entry name" value="LysR_HTH_N"/>
</dbReference>
<dbReference type="Proteomes" id="UP000265816">
    <property type="component" value="Unassembled WGS sequence"/>
</dbReference>
<keyword evidence="7" id="KW-1185">Reference proteome</keyword>
<feature type="domain" description="HTH lysR-type" evidence="5">
    <location>
        <begin position="1"/>
        <end position="58"/>
    </location>
</feature>
<comment type="similarity">
    <text evidence="1">Belongs to the LysR transcriptional regulatory family.</text>
</comment>
<reference evidence="6 7" key="1">
    <citation type="submission" date="2018-08" db="EMBL/GenBank/DDBJ databases">
        <title>Bacillus jemisoniae sp. nov., Bacillus chryseoplanitiae sp. nov., Bacillus resnikiae sp. nov., and Bacillus frankliniae sp. nov., isolated from Viking spacecraft and associated surfaces.</title>
        <authorList>
            <person name="Seuylemezian A."/>
            <person name="Vaishampayan P."/>
        </authorList>
    </citation>
    <scope>NUCLEOTIDE SEQUENCE [LARGE SCALE GENOMIC DNA]</scope>
    <source>
        <strain evidence="6 7">JJ-247</strain>
    </source>
</reference>
<evidence type="ECO:0000259" key="5">
    <source>
        <dbReference type="PROSITE" id="PS50931"/>
    </source>
</evidence>
<dbReference type="PROSITE" id="PS50931">
    <property type="entry name" value="HTH_LYSR"/>
    <property type="match status" value="1"/>
</dbReference>
<accession>A0A398BAC4</accession>
<evidence type="ECO:0000313" key="6">
    <source>
        <dbReference type="EMBL" id="RID85798.1"/>
    </source>
</evidence>
<dbReference type="SUPFAM" id="SSF46785">
    <property type="entry name" value="Winged helix' DNA-binding domain"/>
    <property type="match status" value="1"/>
</dbReference>
<sequence length="292" mass="32946">MDIRQLRYFIAIAEEKNITAAANRLHISQPPLSMQLKQLEQELGVNLVERNGKRMELTDKGRLLYNHALHLVNSLEEVKNELAETEEGRKGTLALGINTLSFPGITELLHQFHGQYPQVTFKIVQNDSAFLSEQIRNRTIELAFIRLPLEQRDLTYQHLYSEPFVFVTKEQTPSQISLKELAEYPIILPSTEGLGLYHTIAEAFSREHLSPATIGECSDTKVLIELVTAGIGSTILPRSVLQSYALDDLNSVPLLDTDMNSSLGIIWLQNHFLSSPARHFLELVKTSSTLRS</sequence>
<name>A0A398BAC4_9BACI</name>
<dbReference type="GO" id="GO:0003677">
    <property type="term" value="F:DNA binding"/>
    <property type="evidence" value="ECO:0007669"/>
    <property type="project" value="UniProtKB-KW"/>
</dbReference>
<protein>
    <submittedName>
        <fullName evidence="6">LysR family transcriptional regulator</fullName>
    </submittedName>
</protein>
<evidence type="ECO:0000256" key="1">
    <source>
        <dbReference type="ARBA" id="ARBA00009437"/>
    </source>
</evidence>
<comment type="caution">
    <text evidence="6">The sequence shown here is derived from an EMBL/GenBank/DDBJ whole genome shotgun (WGS) entry which is preliminary data.</text>
</comment>
<dbReference type="AlphaFoldDB" id="A0A398BAC4"/>
<dbReference type="Pfam" id="PF00126">
    <property type="entry name" value="HTH_1"/>
    <property type="match status" value="1"/>
</dbReference>
<organism evidence="6 7">
    <name type="scientific">Mesobacillus zeae</name>
    <dbReference type="NCBI Taxonomy" id="1917180"/>
    <lineage>
        <taxon>Bacteria</taxon>
        <taxon>Bacillati</taxon>
        <taxon>Bacillota</taxon>
        <taxon>Bacilli</taxon>
        <taxon>Bacillales</taxon>
        <taxon>Bacillaceae</taxon>
        <taxon>Mesobacillus</taxon>
    </lineage>
</organism>